<keyword evidence="4" id="KW-1185">Reference proteome</keyword>
<evidence type="ECO:0000256" key="1">
    <source>
        <dbReference type="SAM" id="MobiDB-lite"/>
    </source>
</evidence>
<dbReference type="SMART" id="SM01015">
    <property type="entry name" value="Arfaptin"/>
    <property type="match status" value="1"/>
</dbReference>
<dbReference type="PROSITE" id="PS50870">
    <property type="entry name" value="AH"/>
    <property type="match status" value="1"/>
</dbReference>
<evidence type="ECO:0000313" key="4">
    <source>
        <dbReference type="Proteomes" id="UP001166093"/>
    </source>
</evidence>
<feature type="non-terminal residue" evidence="3">
    <location>
        <position position="1"/>
    </location>
</feature>
<feature type="compositionally biased region" description="Polar residues" evidence="1">
    <location>
        <begin position="317"/>
        <end position="330"/>
    </location>
</feature>
<sequence length="573" mass="64757">YSGDTYNRHVLGEDSSVMARMQKKFWKTKQVLIKATGKKEDEYVVASDADLDAKLEFFGSVQTTCTELLRVIEKYQQRINCLSQEENELGLFLRFQAERDKTKAANIMDATSKALCTSAKQRITLCTSLHRMEQEVETFRRRAIADSLITVERMEKARTEYRGALLWMKDVSQELDPDTYKQLEKFRKVQAQVRNTKTQFDKLKNDVCQKVDVLGASRCNLLSHSLGTYQTAQLHFWEKTAQMMSEIQEDFKGYIPYEFTTLKGLQDPLDHLTEDQKDEKMAEDSIANDLDNSVFIKGDVHLRVLFNQILISLNEENPTKSGTDAQSADTQSKDSDSSLFPSRDNGGQSGVGEMTASQADQDLLLSPTSLQAKRASSSEVRQFYEMGRDQRRVNLPYPIVYKFQKLSTSLLQLEACFNFKALKDHFADLQEGEDSDRNDMSFLKDLLSLGPLGSDEFSREWNNAFGSFEPRPAPSSGPATSLEQPSSPTGFLPSQLLDRSLSATGWTTPPMFQAQPMQTPRPSSQPAILPVPRQNLPKIPQKDMSAWFNLFADLDPLSNPDAIGRTDDELLTA</sequence>
<dbReference type="CDD" id="cd07661">
    <property type="entry name" value="BAR_ICA69"/>
    <property type="match status" value="1"/>
</dbReference>
<dbReference type="InterPro" id="IPR006723">
    <property type="entry name" value="Islet_autoAg_Ica1_C"/>
</dbReference>
<evidence type="ECO:0000313" key="3">
    <source>
        <dbReference type="EMBL" id="MBN3286938.1"/>
    </source>
</evidence>
<proteinExistence type="predicted"/>
<feature type="non-terminal residue" evidence="3">
    <location>
        <position position="573"/>
    </location>
</feature>
<dbReference type="InterPro" id="IPR024114">
    <property type="entry name" value="Islet_autoAg_Ica1/Ica1-like"/>
</dbReference>
<protein>
    <submittedName>
        <fullName evidence="3">ICA1L protein</fullName>
    </submittedName>
</protein>
<dbReference type="SMART" id="SM01237">
    <property type="entry name" value="ICA69"/>
    <property type="match status" value="1"/>
</dbReference>
<dbReference type="Pfam" id="PF06456">
    <property type="entry name" value="Arfaptin"/>
    <property type="match status" value="1"/>
</dbReference>
<feature type="compositionally biased region" description="Polar residues" evidence="1">
    <location>
        <begin position="477"/>
        <end position="489"/>
    </location>
</feature>
<feature type="region of interest" description="Disordered" evidence="1">
    <location>
        <begin position="317"/>
        <end position="353"/>
    </location>
</feature>
<dbReference type="Gene3D" id="1.20.1270.60">
    <property type="entry name" value="Arfaptin homology (AH) domain/BAR domain"/>
    <property type="match status" value="1"/>
</dbReference>
<comment type="caution">
    <text evidence="3">The sequence shown here is derived from an EMBL/GenBank/DDBJ whole genome shotgun (WGS) entry which is preliminary data.</text>
</comment>
<organism evidence="3 4">
    <name type="scientific">Polyodon spathula</name>
    <name type="common">North American paddlefish</name>
    <name type="synonym">Squalus spathula</name>
    <dbReference type="NCBI Taxonomy" id="7913"/>
    <lineage>
        <taxon>Eukaryota</taxon>
        <taxon>Metazoa</taxon>
        <taxon>Chordata</taxon>
        <taxon>Craniata</taxon>
        <taxon>Vertebrata</taxon>
        <taxon>Euteleostomi</taxon>
        <taxon>Actinopterygii</taxon>
        <taxon>Chondrostei</taxon>
        <taxon>Acipenseriformes</taxon>
        <taxon>Polyodontidae</taxon>
        <taxon>Polyodon</taxon>
    </lineage>
</organism>
<feature type="domain" description="AH" evidence="2">
    <location>
        <begin position="46"/>
        <end position="249"/>
    </location>
</feature>
<dbReference type="InterPro" id="IPR027267">
    <property type="entry name" value="AH/BAR_dom_sf"/>
</dbReference>
<name>A0ABS2YKH2_POLSP</name>
<dbReference type="SUPFAM" id="SSF103657">
    <property type="entry name" value="BAR/IMD domain-like"/>
    <property type="match status" value="1"/>
</dbReference>
<feature type="region of interest" description="Disordered" evidence="1">
    <location>
        <begin position="464"/>
        <end position="494"/>
    </location>
</feature>
<dbReference type="InterPro" id="IPR010504">
    <property type="entry name" value="AH_dom"/>
</dbReference>
<evidence type="ECO:0000259" key="2">
    <source>
        <dbReference type="PROSITE" id="PS50870"/>
    </source>
</evidence>
<dbReference type="PANTHER" id="PTHR10164">
    <property type="entry name" value="ISLET CELL AUTOANTIGEN 1"/>
    <property type="match status" value="1"/>
</dbReference>
<dbReference type="Proteomes" id="UP001166093">
    <property type="component" value="Unassembled WGS sequence"/>
</dbReference>
<dbReference type="PANTHER" id="PTHR10164:SF5">
    <property type="entry name" value="ISLET CELL AUTOANTIGEN 1-LIKE PROTEIN"/>
    <property type="match status" value="1"/>
</dbReference>
<dbReference type="EMBL" id="JAAWVQ010161925">
    <property type="protein sequence ID" value="MBN3286938.1"/>
    <property type="molecule type" value="Genomic_DNA"/>
</dbReference>
<accession>A0ABS2YKH2</accession>
<reference evidence="3" key="1">
    <citation type="journal article" date="2021" name="Cell">
        <title>Tracing the genetic footprints of vertebrate landing in non-teleost ray-finned fishes.</title>
        <authorList>
            <person name="Bi X."/>
            <person name="Wang K."/>
            <person name="Yang L."/>
            <person name="Pan H."/>
            <person name="Jiang H."/>
            <person name="Wei Q."/>
            <person name="Fang M."/>
            <person name="Yu H."/>
            <person name="Zhu C."/>
            <person name="Cai Y."/>
            <person name="He Y."/>
            <person name="Gan X."/>
            <person name="Zeng H."/>
            <person name="Yu D."/>
            <person name="Zhu Y."/>
            <person name="Jiang H."/>
            <person name="Qiu Q."/>
            <person name="Yang H."/>
            <person name="Zhang Y.E."/>
            <person name="Wang W."/>
            <person name="Zhu M."/>
            <person name="He S."/>
            <person name="Zhang G."/>
        </authorList>
    </citation>
    <scope>NUCLEOTIDE SEQUENCE</scope>
    <source>
        <strain evidence="3">Pddl_001</strain>
    </source>
</reference>
<gene>
    <name evidence="3" type="primary">Ica1l</name>
    <name evidence="3" type="ORF">GTO93_0008456</name>
</gene>
<dbReference type="Pfam" id="PF04629">
    <property type="entry name" value="ICA69"/>
    <property type="match status" value="1"/>
</dbReference>